<evidence type="ECO:0000313" key="2">
    <source>
        <dbReference type="Proteomes" id="UP000826462"/>
    </source>
</evidence>
<dbReference type="Proteomes" id="UP000826462">
    <property type="component" value="Chromosome 1"/>
</dbReference>
<name>A0ABX8UPL4_9BURK</name>
<organism evidence="1 2">
    <name type="scientific">Paraburkholderia edwinii</name>
    <dbReference type="NCBI Taxonomy" id="2861782"/>
    <lineage>
        <taxon>Bacteria</taxon>
        <taxon>Pseudomonadati</taxon>
        <taxon>Pseudomonadota</taxon>
        <taxon>Betaproteobacteria</taxon>
        <taxon>Burkholderiales</taxon>
        <taxon>Burkholderiaceae</taxon>
        <taxon>Paraburkholderia</taxon>
    </lineage>
</organism>
<gene>
    <name evidence="1" type="ORF">KZJ38_10560</name>
</gene>
<proteinExistence type="predicted"/>
<accession>A0ABX8UPL4</accession>
<reference evidence="1 2" key="1">
    <citation type="submission" date="2021-07" db="EMBL/GenBank/DDBJ databases">
        <title>Paraburkholderia edwinii protects Aspergillus sp. from phenazines by acting as a toxin sponge.</title>
        <authorList>
            <person name="Dahlstrom K.M."/>
            <person name="Newman D.K."/>
        </authorList>
    </citation>
    <scope>NUCLEOTIDE SEQUENCE [LARGE SCALE GENOMIC DNA]</scope>
    <source>
        <strain evidence="1 2">Pe01</strain>
    </source>
</reference>
<dbReference type="InterPro" id="IPR014845">
    <property type="entry name" value="GYD/TTHA1554"/>
</dbReference>
<sequence>MATYIMLVNWTDQGIRNVKDTVKRAKAFQETAQAFGTKIGSLKWTLGAYDLVVSFDCPDDETATRIGLALGLQGNVRTSTLRAFGEDEMERILAGLK</sequence>
<dbReference type="EMBL" id="CP080095">
    <property type="protein sequence ID" value="QYD70676.1"/>
    <property type="molecule type" value="Genomic_DNA"/>
</dbReference>
<dbReference type="Pfam" id="PF08734">
    <property type="entry name" value="GYD"/>
    <property type="match status" value="1"/>
</dbReference>
<protein>
    <submittedName>
        <fullName evidence="1">GYD domain-containing protein</fullName>
    </submittedName>
</protein>
<evidence type="ECO:0000313" key="1">
    <source>
        <dbReference type="EMBL" id="QYD70676.1"/>
    </source>
</evidence>
<keyword evidence="2" id="KW-1185">Reference proteome</keyword>
<dbReference type="RefSeq" id="WP_219799981.1">
    <property type="nucleotide sequence ID" value="NZ_CP080095.1"/>
</dbReference>